<reference evidence="8 9" key="1">
    <citation type="submission" date="2018-10" db="EMBL/GenBank/DDBJ databases">
        <title>Anaerotruncus faecis sp. nov., isolated from human feces.</title>
        <authorList>
            <person name="Wang Y.-J."/>
        </authorList>
    </citation>
    <scope>NUCLEOTIDE SEQUENCE [LARGE SCALE GENOMIC DNA]</scope>
    <source>
        <strain evidence="8 9">22A2-44</strain>
    </source>
</reference>
<accession>A0A498CQ66</accession>
<evidence type="ECO:0000313" key="8">
    <source>
        <dbReference type="EMBL" id="RLL14667.1"/>
    </source>
</evidence>
<organism evidence="8 9">
    <name type="scientific">Anaerotruncus massiliensis</name>
    <name type="common">ex Liu et al. 2021</name>
    <dbReference type="NCBI Taxonomy" id="2321404"/>
    <lineage>
        <taxon>Bacteria</taxon>
        <taxon>Bacillati</taxon>
        <taxon>Bacillota</taxon>
        <taxon>Clostridia</taxon>
        <taxon>Eubacteriales</taxon>
        <taxon>Oscillospiraceae</taxon>
        <taxon>Anaerotruncus</taxon>
    </lineage>
</organism>
<keyword evidence="4 8" id="KW-0418">Kinase</keyword>
<dbReference type="CDD" id="cd01173">
    <property type="entry name" value="pyridoxal_pyridoxamine_kinase"/>
    <property type="match status" value="1"/>
</dbReference>
<dbReference type="GO" id="GO:0009443">
    <property type="term" value="P:pyridoxal 5'-phosphate salvage"/>
    <property type="evidence" value="ECO:0007669"/>
    <property type="project" value="InterPro"/>
</dbReference>
<comment type="caution">
    <text evidence="8">The sequence shown here is derived from an EMBL/GenBank/DDBJ whole genome shotgun (WGS) entry which is preliminary data.</text>
</comment>
<evidence type="ECO:0000259" key="7">
    <source>
        <dbReference type="Pfam" id="PF08543"/>
    </source>
</evidence>
<dbReference type="Proteomes" id="UP000276301">
    <property type="component" value="Unassembled WGS sequence"/>
</dbReference>
<protein>
    <recommendedName>
        <fullName evidence="1">pyridoxal kinase</fullName>
        <ecNumber evidence="1">2.7.1.35</ecNumber>
    </recommendedName>
</protein>
<name>A0A498CQ66_9FIRM</name>
<dbReference type="Gene3D" id="3.40.1190.20">
    <property type="match status" value="1"/>
</dbReference>
<feature type="region of interest" description="Disordered" evidence="6">
    <location>
        <begin position="258"/>
        <end position="282"/>
    </location>
</feature>
<sequence>MAVPKVAAIHDLSGLGKCSLTAAVPVLSAMGVQACPLPTAVLSNQTGFPSYACVDLSRHLDAFTREWEKRGVRFDGVYTGFLCGARQVRMVERFLDRFYLPGTLLLVDPVLGDNGKLYPVFGRTMCDSLKSLVARADVITPNLTEACILADGDYASVARAQSLEPVWELAERLAGMGPRTVIVTGVHRGDLICNAGFDARTGRRFSVGNRSVGSGRSFSGTGDLLASVLCGGLVRGETAEAALEKAARLLEAAISDAEADGTDPNEGVPFENHLDLLIGKEG</sequence>
<evidence type="ECO:0000256" key="5">
    <source>
        <dbReference type="ARBA" id="ARBA00022840"/>
    </source>
</evidence>
<keyword evidence="5" id="KW-0067">ATP-binding</keyword>
<dbReference type="PANTHER" id="PTHR10534">
    <property type="entry name" value="PYRIDOXAL KINASE"/>
    <property type="match status" value="1"/>
</dbReference>
<feature type="compositionally biased region" description="Basic and acidic residues" evidence="6">
    <location>
        <begin position="272"/>
        <end position="282"/>
    </location>
</feature>
<keyword evidence="2 8" id="KW-0808">Transferase</keyword>
<dbReference type="NCBIfam" id="NF005491">
    <property type="entry name" value="PRK07105.1"/>
    <property type="match status" value="1"/>
</dbReference>
<keyword evidence="9" id="KW-1185">Reference proteome</keyword>
<evidence type="ECO:0000256" key="4">
    <source>
        <dbReference type="ARBA" id="ARBA00022777"/>
    </source>
</evidence>
<dbReference type="GO" id="GO:0005829">
    <property type="term" value="C:cytosol"/>
    <property type="evidence" value="ECO:0007669"/>
    <property type="project" value="TreeGrafter"/>
</dbReference>
<dbReference type="GO" id="GO:0005524">
    <property type="term" value="F:ATP binding"/>
    <property type="evidence" value="ECO:0007669"/>
    <property type="project" value="UniProtKB-KW"/>
</dbReference>
<dbReference type="InterPro" id="IPR029056">
    <property type="entry name" value="Ribokinase-like"/>
</dbReference>
<dbReference type="AlphaFoldDB" id="A0A498CQ66"/>
<dbReference type="RefSeq" id="WP_121585748.1">
    <property type="nucleotide sequence ID" value="NZ_RCHT01000001.1"/>
</dbReference>
<evidence type="ECO:0000256" key="3">
    <source>
        <dbReference type="ARBA" id="ARBA00022741"/>
    </source>
</evidence>
<dbReference type="Pfam" id="PF08543">
    <property type="entry name" value="Phos_pyr_kin"/>
    <property type="match status" value="1"/>
</dbReference>
<evidence type="ECO:0000256" key="2">
    <source>
        <dbReference type="ARBA" id="ARBA00022679"/>
    </source>
</evidence>
<evidence type="ECO:0000313" key="9">
    <source>
        <dbReference type="Proteomes" id="UP000276301"/>
    </source>
</evidence>
<evidence type="ECO:0000256" key="6">
    <source>
        <dbReference type="SAM" id="MobiDB-lite"/>
    </source>
</evidence>
<dbReference type="EC" id="2.7.1.35" evidence="1"/>
<dbReference type="InterPro" id="IPR013749">
    <property type="entry name" value="PM/HMP-P_kinase-1"/>
</dbReference>
<dbReference type="SUPFAM" id="SSF53613">
    <property type="entry name" value="Ribokinase-like"/>
    <property type="match status" value="1"/>
</dbReference>
<keyword evidence="3" id="KW-0547">Nucleotide-binding</keyword>
<dbReference type="InterPro" id="IPR004625">
    <property type="entry name" value="PyrdxlKinase"/>
</dbReference>
<dbReference type="GO" id="GO:0008478">
    <property type="term" value="F:pyridoxal kinase activity"/>
    <property type="evidence" value="ECO:0007669"/>
    <property type="project" value="UniProtKB-EC"/>
</dbReference>
<gene>
    <name evidence="8" type="ORF">D4A47_01425</name>
</gene>
<feature type="domain" description="Pyridoxamine kinase/Phosphomethylpyrimidine kinase" evidence="7">
    <location>
        <begin position="26"/>
        <end position="257"/>
    </location>
</feature>
<dbReference type="EMBL" id="RCHT01000001">
    <property type="protein sequence ID" value="RLL14667.1"/>
    <property type="molecule type" value="Genomic_DNA"/>
</dbReference>
<evidence type="ECO:0000256" key="1">
    <source>
        <dbReference type="ARBA" id="ARBA00012104"/>
    </source>
</evidence>
<dbReference type="PANTHER" id="PTHR10534:SF2">
    <property type="entry name" value="PYRIDOXAL KINASE"/>
    <property type="match status" value="1"/>
</dbReference>
<dbReference type="PROSITE" id="PS51257">
    <property type="entry name" value="PROKAR_LIPOPROTEIN"/>
    <property type="match status" value="1"/>
</dbReference>
<proteinExistence type="predicted"/>